<name>A0AAE2SET6_9BACT</name>
<dbReference type="Gene3D" id="3.30.70.100">
    <property type="match status" value="1"/>
</dbReference>
<accession>A0AAE2SET6</accession>
<keyword evidence="2" id="KW-1185">Reference proteome</keyword>
<protein>
    <recommendedName>
        <fullName evidence="3">ABM domain-containing protein</fullName>
    </recommendedName>
</protein>
<reference evidence="1" key="1">
    <citation type="submission" date="2021-01" db="EMBL/GenBank/DDBJ databases">
        <title>Modified the classification status of verrucomicrobia.</title>
        <authorList>
            <person name="Feng X."/>
        </authorList>
    </citation>
    <scope>NUCLEOTIDE SEQUENCE</scope>
    <source>
        <strain evidence="1">5K15</strain>
    </source>
</reference>
<comment type="caution">
    <text evidence="1">The sequence shown here is derived from an EMBL/GenBank/DDBJ whole genome shotgun (WGS) entry which is preliminary data.</text>
</comment>
<dbReference type="SUPFAM" id="SSF54909">
    <property type="entry name" value="Dimeric alpha+beta barrel"/>
    <property type="match status" value="1"/>
</dbReference>
<gene>
    <name evidence="1" type="ORF">JIN83_11610</name>
</gene>
<evidence type="ECO:0000313" key="2">
    <source>
        <dbReference type="Proteomes" id="UP000634206"/>
    </source>
</evidence>
<dbReference type="RefSeq" id="WP_309490223.1">
    <property type="nucleotide sequence ID" value="NZ_JAENIG010000007.1"/>
</dbReference>
<proteinExistence type="predicted"/>
<dbReference type="InterPro" id="IPR011008">
    <property type="entry name" value="Dimeric_a/b-barrel"/>
</dbReference>
<dbReference type="AlphaFoldDB" id="A0AAE2SET6"/>
<evidence type="ECO:0000313" key="1">
    <source>
        <dbReference type="EMBL" id="MBK1855609.1"/>
    </source>
</evidence>
<dbReference type="Proteomes" id="UP000634206">
    <property type="component" value="Unassembled WGS sequence"/>
</dbReference>
<evidence type="ECO:0008006" key="3">
    <source>
        <dbReference type="Google" id="ProtNLM"/>
    </source>
</evidence>
<dbReference type="EMBL" id="JAENIG010000007">
    <property type="protein sequence ID" value="MBK1855609.1"/>
    <property type="molecule type" value="Genomic_DNA"/>
</dbReference>
<organism evidence="1 2">
    <name type="scientific">Oceaniferula flava</name>
    <dbReference type="NCBI Taxonomy" id="2800421"/>
    <lineage>
        <taxon>Bacteria</taxon>
        <taxon>Pseudomonadati</taxon>
        <taxon>Verrucomicrobiota</taxon>
        <taxon>Verrucomicrobiia</taxon>
        <taxon>Verrucomicrobiales</taxon>
        <taxon>Verrucomicrobiaceae</taxon>
        <taxon>Oceaniferula</taxon>
    </lineage>
</organism>
<sequence length="122" mass="14065">MSQLSKAISIHPYFKINEGRLEDFKKNIADFISRTQTEDKCFYYDFSYCEEENIAYCREAYEGADGILTHLENVNGQIENALTMSDMIRLEIHGPAEELAKLKEPLSELPVSFYEHVDGAKF</sequence>